<name>A0AAV2ABR4_9ARAC</name>
<dbReference type="AlphaFoldDB" id="A0AAV2ABR4"/>
<evidence type="ECO:0000313" key="2">
    <source>
        <dbReference type="EMBL" id="CAL1280530.1"/>
    </source>
</evidence>
<dbReference type="SMART" id="SM00516">
    <property type="entry name" value="SEC14"/>
    <property type="match status" value="1"/>
</dbReference>
<dbReference type="GO" id="GO:1902936">
    <property type="term" value="F:phosphatidylinositol bisphosphate binding"/>
    <property type="evidence" value="ECO:0007669"/>
    <property type="project" value="TreeGrafter"/>
</dbReference>
<dbReference type="Proteomes" id="UP001497382">
    <property type="component" value="Unassembled WGS sequence"/>
</dbReference>
<organism evidence="2 3">
    <name type="scientific">Larinioides sclopetarius</name>
    <dbReference type="NCBI Taxonomy" id="280406"/>
    <lineage>
        <taxon>Eukaryota</taxon>
        <taxon>Metazoa</taxon>
        <taxon>Ecdysozoa</taxon>
        <taxon>Arthropoda</taxon>
        <taxon>Chelicerata</taxon>
        <taxon>Arachnida</taxon>
        <taxon>Araneae</taxon>
        <taxon>Araneomorphae</taxon>
        <taxon>Entelegynae</taxon>
        <taxon>Araneoidea</taxon>
        <taxon>Araneidae</taxon>
        <taxon>Larinioides</taxon>
    </lineage>
</organism>
<sequence length="301" mass="34972">MDKSMIPFLSLEATDIDDPSVLPYKKEINESHETRARCLEELRNEIKNIKDIDPCLDDSFLIAFLRASKFDTQKALQRMLNYYQQCDVLLHAFLKCSLSLQRAQSFNHLFFSPYRLKNNSLLLIAINKTLDYRTCTFAERFYLEVITVHRLLLENPINQMCGVTCIFDLDGFNIHSLRACTPEWLRILVNFTLNAAPCRVKAVYLVNSAPIFASIFNIVNPLLSKKIRDRVFIHSRNEGWKKLHASIPAEILPKQFGGEISDDQMIYYTQDVQKMQEKFLKTFAFGSLKHQSKRKSMKVIC</sequence>
<protein>
    <recommendedName>
        <fullName evidence="1">CRAL-TRIO domain-containing protein</fullName>
    </recommendedName>
</protein>
<evidence type="ECO:0000259" key="1">
    <source>
        <dbReference type="PROSITE" id="PS50191"/>
    </source>
</evidence>
<keyword evidence="3" id="KW-1185">Reference proteome</keyword>
<dbReference type="Gene3D" id="3.40.525.10">
    <property type="entry name" value="CRAL-TRIO lipid binding domain"/>
    <property type="match status" value="1"/>
</dbReference>
<dbReference type="GO" id="GO:0016020">
    <property type="term" value="C:membrane"/>
    <property type="evidence" value="ECO:0007669"/>
    <property type="project" value="TreeGrafter"/>
</dbReference>
<dbReference type="EMBL" id="CAXIEN010000133">
    <property type="protein sequence ID" value="CAL1280530.1"/>
    <property type="molecule type" value="Genomic_DNA"/>
</dbReference>
<dbReference type="InterPro" id="IPR001251">
    <property type="entry name" value="CRAL-TRIO_dom"/>
</dbReference>
<dbReference type="PROSITE" id="PS50191">
    <property type="entry name" value="CRAL_TRIO"/>
    <property type="match status" value="1"/>
</dbReference>
<proteinExistence type="predicted"/>
<dbReference type="SUPFAM" id="SSF46938">
    <property type="entry name" value="CRAL/TRIO N-terminal domain"/>
    <property type="match status" value="1"/>
</dbReference>
<dbReference type="SUPFAM" id="SSF52087">
    <property type="entry name" value="CRAL/TRIO domain"/>
    <property type="match status" value="1"/>
</dbReference>
<feature type="domain" description="CRAL-TRIO" evidence="1">
    <location>
        <begin position="166"/>
        <end position="264"/>
    </location>
</feature>
<dbReference type="Pfam" id="PF00650">
    <property type="entry name" value="CRAL_TRIO"/>
    <property type="match status" value="1"/>
</dbReference>
<dbReference type="PANTHER" id="PTHR10174:SF130">
    <property type="entry name" value="ALPHA-TOCOPHEROL TRANSFER PROTEIN-LIKE"/>
    <property type="match status" value="1"/>
</dbReference>
<comment type="caution">
    <text evidence="2">The sequence shown here is derived from an EMBL/GenBank/DDBJ whole genome shotgun (WGS) entry which is preliminary data.</text>
</comment>
<evidence type="ECO:0000313" key="3">
    <source>
        <dbReference type="Proteomes" id="UP001497382"/>
    </source>
</evidence>
<dbReference type="Gene3D" id="1.10.8.20">
    <property type="entry name" value="N-terminal domain of phosphatidylinositol transfer protein sec14p"/>
    <property type="match status" value="1"/>
</dbReference>
<reference evidence="2 3" key="1">
    <citation type="submission" date="2024-04" db="EMBL/GenBank/DDBJ databases">
        <authorList>
            <person name="Rising A."/>
            <person name="Reimegard J."/>
            <person name="Sonavane S."/>
            <person name="Akerstrom W."/>
            <person name="Nylinder S."/>
            <person name="Hedman E."/>
            <person name="Kallberg Y."/>
        </authorList>
    </citation>
    <scope>NUCLEOTIDE SEQUENCE [LARGE SCALE GENOMIC DNA]</scope>
</reference>
<gene>
    <name evidence="2" type="ORF">LARSCL_LOCUS11027</name>
</gene>
<dbReference type="CDD" id="cd00170">
    <property type="entry name" value="SEC14"/>
    <property type="match status" value="1"/>
</dbReference>
<dbReference type="PANTHER" id="PTHR10174">
    <property type="entry name" value="ALPHA-TOCOPHEROL TRANSFER PROTEIN-RELATED"/>
    <property type="match status" value="1"/>
</dbReference>
<dbReference type="InterPro" id="IPR011074">
    <property type="entry name" value="CRAL/TRIO_N_dom"/>
</dbReference>
<dbReference type="InterPro" id="IPR036865">
    <property type="entry name" value="CRAL-TRIO_dom_sf"/>
</dbReference>
<dbReference type="Gene3D" id="1.20.5.1200">
    <property type="entry name" value="Alpha-tocopherol transfer"/>
    <property type="match status" value="1"/>
</dbReference>
<accession>A0AAV2ABR4</accession>
<dbReference type="SMART" id="SM01100">
    <property type="entry name" value="CRAL_TRIO_N"/>
    <property type="match status" value="1"/>
</dbReference>
<dbReference type="PRINTS" id="PR00180">
    <property type="entry name" value="CRETINALDHBP"/>
</dbReference>
<dbReference type="InterPro" id="IPR036273">
    <property type="entry name" value="CRAL/TRIO_N_dom_sf"/>
</dbReference>